<dbReference type="RefSeq" id="WP_127887456.1">
    <property type="nucleotide sequence ID" value="NZ_CP028137.1"/>
</dbReference>
<protein>
    <submittedName>
        <fullName evidence="1">Taurine ABC transporter ATPase</fullName>
    </submittedName>
</protein>
<dbReference type="KEGG" id="rfs:C1I64_12790"/>
<dbReference type="Proteomes" id="UP000285317">
    <property type="component" value="Chromosome"/>
</dbReference>
<sequence length="275" mass="29021">MPLSAAALAALLDESLLTGAVLTGRASNLGNLRRLAAREPAHLYGVDVAEHWDVESLLALMGQRVGISTDPAFEHGQDRIDAALTVAALDAYRDRFARAVREGALILFATAHPATLLDVYRRLAAAATAASARVIDVNALPFARPDGIRVTLADEHQRLWCTGGVTCAYRGGSLQHTHSAEPMNALLDELEKLGIRPDLVVADHGWAGASGRRGLPTIAIADCNDPAVFVAEAQGSIEVVVPIDDGLAVHLYEPVIAYLLDGLDATSEPARTSGS</sequence>
<dbReference type="EMBL" id="CP028137">
    <property type="protein sequence ID" value="AZZ52830.1"/>
    <property type="molecule type" value="Genomic_DNA"/>
</dbReference>
<dbReference type="InterPro" id="IPR031423">
    <property type="entry name" value="Phosphatase_SCO2771"/>
</dbReference>
<reference evidence="2" key="1">
    <citation type="submission" date="2018-03" db="EMBL/GenBank/DDBJ databases">
        <title>Bacteriophage NCPPB3778 and a type I-E CRISPR drive the evolution of the US Biological Select Agent, Rathayibacter toxicus.</title>
        <authorList>
            <person name="Davis E.W.II."/>
            <person name="Tabima J.F."/>
            <person name="Weisberg A.J."/>
            <person name="Dantas Lopes L."/>
            <person name="Wiseman M.S."/>
            <person name="Wiseman M.S."/>
            <person name="Pupko T."/>
            <person name="Belcher M.S."/>
            <person name="Sechler A.J."/>
            <person name="Tancos M.A."/>
            <person name="Schroeder B.K."/>
            <person name="Murray T.D."/>
            <person name="Luster D.G."/>
            <person name="Schneider W.L."/>
            <person name="Rogers E."/>
            <person name="Andreote F.D."/>
            <person name="Grunwald N.J."/>
            <person name="Putnam M.L."/>
            <person name="Chang J.H."/>
        </authorList>
    </citation>
    <scope>NUCLEOTIDE SEQUENCE [LARGE SCALE GENOMIC DNA]</scope>
    <source>
        <strain evidence="2">DSM 15932</strain>
    </source>
</reference>
<evidence type="ECO:0000313" key="1">
    <source>
        <dbReference type="EMBL" id="AZZ52830.1"/>
    </source>
</evidence>
<proteinExistence type="predicted"/>
<dbReference type="AlphaFoldDB" id="A0A3Q9US28"/>
<gene>
    <name evidence="1" type="ORF">C1I64_12790</name>
</gene>
<organism evidence="1 2">
    <name type="scientific">Rathayibacter festucae DSM 15932</name>
    <dbReference type="NCBI Taxonomy" id="1328866"/>
    <lineage>
        <taxon>Bacteria</taxon>
        <taxon>Bacillati</taxon>
        <taxon>Actinomycetota</taxon>
        <taxon>Actinomycetes</taxon>
        <taxon>Micrococcales</taxon>
        <taxon>Microbacteriaceae</taxon>
        <taxon>Rathayibacter</taxon>
    </lineage>
</organism>
<name>A0A3Q9US28_9MICO</name>
<evidence type="ECO:0000313" key="2">
    <source>
        <dbReference type="Proteomes" id="UP000285317"/>
    </source>
</evidence>
<accession>A0A3Q9US28</accession>
<dbReference type="Pfam" id="PF15698">
    <property type="entry name" value="Phosphatase"/>
    <property type="match status" value="1"/>
</dbReference>